<dbReference type="Proteomes" id="UP000003635">
    <property type="component" value="Unassembled WGS sequence"/>
</dbReference>
<dbReference type="HOGENOM" id="CLU_029923_0_0_5"/>
<dbReference type="AlphaFoldDB" id="Q2CEM0"/>
<proteinExistence type="inferred from homology"/>
<dbReference type="OrthoDB" id="5147328at2"/>
<accession>Q2CEM0</accession>
<protein>
    <recommendedName>
        <fullName evidence="1">Dipeptidase</fullName>
        <ecNumber evidence="1">3.4.-.-</ecNumber>
    </recommendedName>
</protein>
<comment type="catalytic activity">
    <reaction evidence="1">
        <text>an L-aminoacyl-L-amino acid + H2O = 2 an L-alpha-amino acid</text>
        <dbReference type="Rhea" id="RHEA:48940"/>
        <dbReference type="ChEBI" id="CHEBI:15377"/>
        <dbReference type="ChEBI" id="CHEBI:59869"/>
        <dbReference type="ChEBI" id="CHEBI:77460"/>
    </reaction>
</comment>
<keyword evidence="1" id="KW-0645">Protease</keyword>
<comment type="similarity">
    <text evidence="1">Belongs to the peptidase C69 family.</text>
</comment>
<sequence>MSYALYIGAERSATGHGWLAGYGDEPSGHWLQVTPAEDHPAGATITVGVTADAALPGRLSEIPQAARTARYMGVNYSHYLGAPALLTNGGVNQHGVAVRDVWSPSRPDLVAMTPPDQTGPNYSDLARLVLERARSARDGVEIIGAMIAQHGHSSYGGNAHLIADDREGWVVIECAGGLGLWVAERLGPCSIRALRPGHIGVIAQQPGQDVLFPPHFLETAQRLGWHSPGEVFDVNRVFGDGRGRRPGVVWIEDEMTRRAERPGGLTFADVVWAVSTPRLTGDSAGYGQIVPLEAGTPEMRRMMWHAPVGPVAAPLVPVFLGIDRVPLEYGRHRYLGRGESARFVDRVHEVTGAEAISEVPQGAAATRSAVAVFKRLMHLAFQGGEAWVAELSAHWRAVESRLAGELGDIERSADILVAAEAPDLARRLLTEHVEVRLARVLAEAEALAAGYEARLRAGIGLNMTRTPRTPDQIW</sequence>
<evidence type="ECO:0000313" key="3">
    <source>
        <dbReference type="Proteomes" id="UP000003635"/>
    </source>
</evidence>
<evidence type="ECO:0000256" key="1">
    <source>
        <dbReference type="RuleBase" id="RU364089"/>
    </source>
</evidence>
<dbReference type="EMBL" id="AAOT01000017">
    <property type="protein sequence ID" value="EAR51112.1"/>
    <property type="molecule type" value="Genomic_DNA"/>
</dbReference>
<keyword evidence="1" id="KW-0224">Dipeptidase</keyword>
<dbReference type="eggNOG" id="COG4690">
    <property type="taxonomic scope" value="Bacteria"/>
</dbReference>
<dbReference type="STRING" id="314256.OG2516_18120"/>
<evidence type="ECO:0000313" key="2">
    <source>
        <dbReference type="EMBL" id="EAR51112.1"/>
    </source>
</evidence>
<dbReference type="PANTHER" id="PTHR12994">
    <property type="entry name" value="SECERNIN"/>
    <property type="match status" value="1"/>
</dbReference>
<comment type="caution">
    <text evidence="2">The sequence shown here is derived from an EMBL/GenBank/DDBJ whole genome shotgun (WGS) entry which is preliminary data.</text>
</comment>
<dbReference type="InterPro" id="IPR005322">
    <property type="entry name" value="Peptidase_C69"/>
</dbReference>
<dbReference type="Gene3D" id="3.60.60.10">
    <property type="entry name" value="Penicillin V Acylase, Chain A"/>
    <property type="match status" value="1"/>
</dbReference>
<dbReference type="GO" id="GO:0070004">
    <property type="term" value="F:cysteine-type exopeptidase activity"/>
    <property type="evidence" value="ECO:0007669"/>
    <property type="project" value="InterPro"/>
</dbReference>
<dbReference type="Pfam" id="PF03577">
    <property type="entry name" value="Peptidase_C69"/>
    <property type="match status" value="1"/>
</dbReference>
<organism evidence="2 3">
    <name type="scientific">Oceanicola granulosus (strain ATCC BAA-861 / DSM 15982 / KCTC 12143 / HTCC2516)</name>
    <dbReference type="NCBI Taxonomy" id="314256"/>
    <lineage>
        <taxon>Bacteria</taxon>
        <taxon>Pseudomonadati</taxon>
        <taxon>Pseudomonadota</taxon>
        <taxon>Alphaproteobacteria</taxon>
        <taxon>Rhodobacterales</taxon>
        <taxon>Roseobacteraceae</taxon>
        <taxon>Oceanicola</taxon>
    </lineage>
</organism>
<dbReference type="RefSeq" id="WP_007257092.1">
    <property type="nucleotide sequence ID" value="NZ_CH724110.1"/>
</dbReference>
<dbReference type="PANTHER" id="PTHR12994:SF17">
    <property type="entry name" value="LD30995P"/>
    <property type="match status" value="1"/>
</dbReference>
<dbReference type="EC" id="3.4.-.-" evidence="1"/>
<keyword evidence="1" id="KW-0378">Hydrolase</keyword>
<dbReference type="GO" id="GO:0006508">
    <property type="term" value="P:proteolysis"/>
    <property type="evidence" value="ECO:0007669"/>
    <property type="project" value="UniProtKB-KW"/>
</dbReference>
<dbReference type="GO" id="GO:0016805">
    <property type="term" value="F:dipeptidase activity"/>
    <property type="evidence" value="ECO:0007669"/>
    <property type="project" value="UniProtKB-KW"/>
</dbReference>
<name>Q2CEM0_OCEGH</name>
<keyword evidence="3" id="KW-1185">Reference proteome</keyword>
<reference evidence="2 3" key="1">
    <citation type="journal article" date="2010" name="J. Bacteriol.">
        <title>Genome sequences of Oceanicola granulosus HTCC2516(T) and Oceanicola batsensis HTCC2597(TDelta).</title>
        <authorList>
            <person name="Thrash J.C."/>
            <person name="Cho J.C."/>
            <person name="Vergin K.L."/>
            <person name="Giovannoni S.J."/>
        </authorList>
    </citation>
    <scope>NUCLEOTIDE SEQUENCE [LARGE SCALE GENOMIC DNA]</scope>
    <source>
        <strain evidence="3">ATCC BAA-861 / DSM 15982 / KCTC 12143 / HTCC2516</strain>
    </source>
</reference>
<gene>
    <name evidence="2" type="ORF">OG2516_18120</name>
</gene>